<name>A0ACB8Y852_ARCLA</name>
<dbReference type="EMBL" id="CM042059">
    <property type="protein sequence ID" value="KAI3681006.1"/>
    <property type="molecule type" value="Genomic_DNA"/>
</dbReference>
<keyword evidence="2" id="KW-1185">Reference proteome</keyword>
<reference evidence="2" key="1">
    <citation type="journal article" date="2022" name="Mol. Ecol. Resour.">
        <title>The genomes of chicory, endive, great burdock and yacon provide insights into Asteraceae palaeo-polyploidization history and plant inulin production.</title>
        <authorList>
            <person name="Fan W."/>
            <person name="Wang S."/>
            <person name="Wang H."/>
            <person name="Wang A."/>
            <person name="Jiang F."/>
            <person name="Liu H."/>
            <person name="Zhao H."/>
            <person name="Xu D."/>
            <person name="Zhang Y."/>
        </authorList>
    </citation>
    <scope>NUCLEOTIDE SEQUENCE [LARGE SCALE GENOMIC DNA]</scope>
    <source>
        <strain evidence="2">cv. Niubang</strain>
    </source>
</reference>
<accession>A0ACB8Y852</accession>
<evidence type="ECO:0000313" key="1">
    <source>
        <dbReference type="EMBL" id="KAI3681006.1"/>
    </source>
</evidence>
<protein>
    <submittedName>
        <fullName evidence="1">Uncharacterized protein</fullName>
    </submittedName>
</protein>
<sequence length="128" mass="14054">MSGKKLNLRPSECADLERRSPVLRRMSRLVPAVVIRRVGGGWRSAMACINGGHWTPCMMIGMDWSLRILLRPISPSSAVKAIMLEKSSVEPFPNGSKVVPAIAGERLSVFDKCSMAGQKYSDVVLLKI</sequence>
<reference evidence="1 2" key="2">
    <citation type="journal article" date="2022" name="Mol. Ecol. Resour.">
        <title>The genomes of chicory, endive, great burdock and yacon provide insights into Asteraceae paleo-polyploidization history and plant inulin production.</title>
        <authorList>
            <person name="Fan W."/>
            <person name="Wang S."/>
            <person name="Wang H."/>
            <person name="Wang A."/>
            <person name="Jiang F."/>
            <person name="Liu H."/>
            <person name="Zhao H."/>
            <person name="Xu D."/>
            <person name="Zhang Y."/>
        </authorList>
    </citation>
    <scope>NUCLEOTIDE SEQUENCE [LARGE SCALE GENOMIC DNA]</scope>
    <source>
        <strain evidence="2">cv. Niubang</strain>
    </source>
</reference>
<gene>
    <name evidence="1" type="ORF">L6452_35787</name>
</gene>
<comment type="caution">
    <text evidence="1">The sequence shown here is derived from an EMBL/GenBank/DDBJ whole genome shotgun (WGS) entry which is preliminary data.</text>
</comment>
<evidence type="ECO:0000313" key="2">
    <source>
        <dbReference type="Proteomes" id="UP001055879"/>
    </source>
</evidence>
<dbReference type="Proteomes" id="UP001055879">
    <property type="component" value="Linkage Group LG13"/>
</dbReference>
<organism evidence="1 2">
    <name type="scientific">Arctium lappa</name>
    <name type="common">Greater burdock</name>
    <name type="synonym">Lappa major</name>
    <dbReference type="NCBI Taxonomy" id="4217"/>
    <lineage>
        <taxon>Eukaryota</taxon>
        <taxon>Viridiplantae</taxon>
        <taxon>Streptophyta</taxon>
        <taxon>Embryophyta</taxon>
        <taxon>Tracheophyta</taxon>
        <taxon>Spermatophyta</taxon>
        <taxon>Magnoliopsida</taxon>
        <taxon>eudicotyledons</taxon>
        <taxon>Gunneridae</taxon>
        <taxon>Pentapetalae</taxon>
        <taxon>asterids</taxon>
        <taxon>campanulids</taxon>
        <taxon>Asterales</taxon>
        <taxon>Asteraceae</taxon>
        <taxon>Carduoideae</taxon>
        <taxon>Cardueae</taxon>
        <taxon>Arctiinae</taxon>
        <taxon>Arctium</taxon>
    </lineage>
</organism>
<proteinExistence type="predicted"/>